<evidence type="ECO:0000313" key="1">
    <source>
        <dbReference type="EMBL" id="RPD83182.1"/>
    </source>
</evidence>
<comment type="caution">
    <text evidence="1">The sequence shown here is derived from an EMBL/GenBank/DDBJ whole genome shotgun (WGS) entry which is preliminary data.</text>
</comment>
<protein>
    <submittedName>
        <fullName evidence="1">Uncharacterized protein</fullName>
    </submittedName>
</protein>
<dbReference type="RefSeq" id="WP_123805022.1">
    <property type="nucleotide sequence ID" value="NZ_RPFL01000071.1"/>
</dbReference>
<dbReference type="OrthoDB" id="7067871at2"/>
<name>A0A3N4MHN1_9NEIS</name>
<keyword evidence="2" id="KW-1185">Reference proteome</keyword>
<evidence type="ECO:0000313" key="2">
    <source>
        <dbReference type="Proteomes" id="UP000272412"/>
    </source>
</evidence>
<accession>A0A3N4MHN1</accession>
<organism evidence="1 2">
    <name type="scientific">Neisseria weixii</name>
    <dbReference type="NCBI Taxonomy" id="1853276"/>
    <lineage>
        <taxon>Bacteria</taxon>
        <taxon>Pseudomonadati</taxon>
        <taxon>Pseudomonadota</taxon>
        <taxon>Betaproteobacteria</taxon>
        <taxon>Neisseriales</taxon>
        <taxon>Neisseriaceae</taxon>
        <taxon>Neisseria</taxon>
    </lineage>
</organism>
<dbReference type="EMBL" id="RPFL01000071">
    <property type="protein sequence ID" value="RPD83182.1"/>
    <property type="molecule type" value="Genomic_DNA"/>
</dbReference>
<dbReference type="Proteomes" id="UP000272412">
    <property type="component" value="Unassembled WGS sequence"/>
</dbReference>
<gene>
    <name evidence="1" type="ORF">EGK74_13230</name>
</gene>
<dbReference type="AlphaFoldDB" id="A0A3N4MHN1"/>
<sequence>MNFEPNRDIELNEEKDIILSNTFLTENNHNLYVEINELNKYASLIFSSRLAMYEFARVIMHEALHGESGSVEFYPMIIEEPQLEIINGVRMTLESARVFINYPDN</sequence>
<reference evidence="1 2" key="1">
    <citation type="submission" date="2018-11" db="EMBL/GenBank/DDBJ databases">
        <title>Neisseria weixii sp. nov. isolated from the rectal contents of plateau pika (Ochotona cruzoniae).</title>
        <authorList>
            <person name="Zhang G."/>
        </authorList>
    </citation>
    <scope>NUCLEOTIDE SEQUENCE [LARGE SCALE GENOMIC DNA]</scope>
    <source>
        <strain evidence="1 2">10009</strain>
    </source>
</reference>
<proteinExistence type="predicted"/>